<dbReference type="InterPro" id="IPR002885">
    <property type="entry name" value="PPR_rpt"/>
</dbReference>
<name>A0A438KIV8_VITVI</name>
<evidence type="ECO:0000313" key="5">
    <source>
        <dbReference type="Proteomes" id="UP000288805"/>
    </source>
</evidence>
<dbReference type="Proteomes" id="UP000288805">
    <property type="component" value="Unassembled WGS sequence"/>
</dbReference>
<dbReference type="Pfam" id="PF01535">
    <property type="entry name" value="PPR"/>
    <property type="match status" value="5"/>
</dbReference>
<evidence type="ECO:0000313" key="4">
    <source>
        <dbReference type="EMBL" id="RVX21156.1"/>
    </source>
</evidence>
<dbReference type="OrthoDB" id="1904892at2759"/>
<dbReference type="GO" id="GO:0003723">
    <property type="term" value="F:RNA binding"/>
    <property type="evidence" value="ECO:0007669"/>
    <property type="project" value="InterPro"/>
</dbReference>
<protein>
    <submittedName>
        <fullName evidence="4">Putative pentatricopeptide repeat-containing protein</fullName>
    </submittedName>
</protein>
<dbReference type="InterPro" id="IPR046848">
    <property type="entry name" value="E_motif"/>
</dbReference>
<feature type="repeat" description="PPR" evidence="3">
    <location>
        <begin position="400"/>
        <end position="434"/>
    </location>
</feature>
<dbReference type="FunFam" id="1.25.40.10:FF:000412">
    <property type="entry name" value="Putative pentatricopeptide repeat-containing protein"/>
    <property type="match status" value="1"/>
</dbReference>
<feature type="repeat" description="PPR" evidence="3">
    <location>
        <begin position="192"/>
        <end position="226"/>
    </location>
</feature>
<dbReference type="FunFam" id="1.25.40.10:FF:000090">
    <property type="entry name" value="Pentatricopeptide repeat-containing protein, chloroplastic"/>
    <property type="match status" value="1"/>
</dbReference>
<dbReference type="InterPro" id="IPR011990">
    <property type="entry name" value="TPR-like_helical_dom_sf"/>
</dbReference>
<dbReference type="Gene3D" id="1.25.40.10">
    <property type="entry name" value="Tetratricopeptide repeat domain"/>
    <property type="match status" value="6"/>
</dbReference>
<dbReference type="NCBIfam" id="TIGR00756">
    <property type="entry name" value="PPR"/>
    <property type="match status" value="6"/>
</dbReference>
<feature type="repeat" description="PPR" evidence="3">
    <location>
        <begin position="505"/>
        <end position="535"/>
    </location>
</feature>
<dbReference type="FunFam" id="1.25.40.10:FF:000781">
    <property type="entry name" value="Pentatricopeptide repeat-containing protein"/>
    <property type="match status" value="1"/>
</dbReference>
<dbReference type="GO" id="GO:0009451">
    <property type="term" value="P:RNA modification"/>
    <property type="evidence" value="ECO:0007669"/>
    <property type="project" value="InterPro"/>
</dbReference>
<dbReference type="PANTHER" id="PTHR47926">
    <property type="entry name" value="PENTATRICOPEPTIDE REPEAT-CONTAINING PROTEIN"/>
    <property type="match status" value="1"/>
</dbReference>
<feature type="repeat" description="PPR" evidence="3">
    <location>
        <begin position="266"/>
        <end position="296"/>
    </location>
</feature>
<keyword evidence="1" id="KW-0677">Repeat</keyword>
<evidence type="ECO:0000256" key="1">
    <source>
        <dbReference type="ARBA" id="ARBA00022737"/>
    </source>
</evidence>
<accession>A0A438KIV8</accession>
<dbReference type="KEGG" id="vvi:100240784"/>
<organism evidence="4 5">
    <name type="scientific">Vitis vinifera</name>
    <name type="common">Grape</name>
    <dbReference type="NCBI Taxonomy" id="29760"/>
    <lineage>
        <taxon>Eukaryota</taxon>
        <taxon>Viridiplantae</taxon>
        <taxon>Streptophyta</taxon>
        <taxon>Embryophyta</taxon>
        <taxon>Tracheophyta</taxon>
        <taxon>Spermatophyta</taxon>
        <taxon>Magnoliopsida</taxon>
        <taxon>eudicotyledons</taxon>
        <taxon>Gunneridae</taxon>
        <taxon>Pentapetalae</taxon>
        <taxon>rosids</taxon>
        <taxon>Vitales</taxon>
        <taxon>Vitaceae</taxon>
        <taxon>Viteae</taxon>
        <taxon>Vitis</taxon>
    </lineage>
</organism>
<evidence type="ECO:0000256" key="2">
    <source>
        <dbReference type="ARBA" id="ARBA00061659"/>
    </source>
</evidence>
<dbReference type="PROSITE" id="PS51375">
    <property type="entry name" value="PPR"/>
    <property type="match status" value="7"/>
</dbReference>
<reference evidence="4 5" key="1">
    <citation type="journal article" date="2018" name="PLoS Genet.">
        <title>Population sequencing reveals clonal diversity and ancestral inbreeding in the grapevine cultivar Chardonnay.</title>
        <authorList>
            <person name="Roach M.J."/>
            <person name="Johnson D.L."/>
            <person name="Bohlmann J."/>
            <person name="van Vuuren H.J."/>
            <person name="Jones S.J."/>
            <person name="Pretorius I.S."/>
            <person name="Schmidt S.A."/>
            <person name="Borneman A.R."/>
        </authorList>
    </citation>
    <scope>NUCLEOTIDE SEQUENCE [LARGE SCALE GENOMIC DNA]</scope>
    <source>
        <strain evidence="5">cv. Chardonnay</strain>
        <tissue evidence="4">Leaf</tissue>
    </source>
</reference>
<dbReference type="FunFam" id="1.25.40.10:FF:000361">
    <property type="entry name" value="Pentatricopeptide repeat-containing protein chloroplastic"/>
    <property type="match status" value="1"/>
</dbReference>
<evidence type="ECO:0000256" key="3">
    <source>
        <dbReference type="PROSITE-ProRule" id="PRU00708"/>
    </source>
</evidence>
<comment type="similarity">
    <text evidence="2">Belongs to the PPR family. PCMP-E subfamily.</text>
</comment>
<feature type="repeat" description="PPR" evidence="3">
    <location>
        <begin position="297"/>
        <end position="332"/>
    </location>
</feature>
<dbReference type="Gramene" id="Vitis07g02487.t01">
    <property type="protein sequence ID" value="Vitis07g02487.t01.CDS"/>
    <property type="gene ID" value="Vitis07g02487"/>
</dbReference>
<dbReference type="InterPro" id="IPR046960">
    <property type="entry name" value="PPR_At4g14850-like_plant"/>
</dbReference>
<feature type="repeat" description="PPR" evidence="3">
    <location>
        <begin position="536"/>
        <end position="570"/>
    </location>
</feature>
<dbReference type="FunFam" id="1.25.40.10:FF:000724">
    <property type="entry name" value="Putative pentatricopeptide repeat-containing protein"/>
    <property type="match status" value="1"/>
</dbReference>
<comment type="caution">
    <text evidence="4">The sequence shown here is derived from an EMBL/GenBank/DDBJ whole genome shotgun (WGS) entry which is preliminary data.</text>
</comment>
<dbReference type="EMBL" id="QGNW01000005">
    <property type="protein sequence ID" value="RVX21156.1"/>
    <property type="molecule type" value="Genomic_DNA"/>
</dbReference>
<dbReference type="Pfam" id="PF20431">
    <property type="entry name" value="E_motif"/>
    <property type="match status" value="1"/>
</dbReference>
<dbReference type="AlphaFoldDB" id="A0A438KIV8"/>
<dbReference type="PANTHER" id="PTHR47926:SF481">
    <property type="entry name" value="TETRATRICOPEPTIDE-LIKE HELICAL DOMAIN SUPERFAMILY"/>
    <property type="match status" value="1"/>
</dbReference>
<proteinExistence type="inferred from homology"/>
<dbReference type="Pfam" id="PF13041">
    <property type="entry name" value="PPR_2"/>
    <property type="match status" value="2"/>
</dbReference>
<feature type="repeat" description="PPR" evidence="3">
    <location>
        <begin position="636"/>
        <end position="670"/>
    </location>
</feature>
<gene>
    <name evidence="4" type="primary">PCMP-E32</name>
    <name evidence="4" type="ORF">CK203_002297</name>
</gene>
<sequence length="853" mass="95133">MRHDEALSLFLERVRCSVGYKPNGQILAALLKSCVAISAIRFGSVLHGYALKLGHVSCQSLCKGLLNLYAKSGALDYCNKLFGEMDQRDPVIWNIVLSGLAGFQSHEAEVMRLFRAMHMVNEAKPNSVTIAIVLPVCARLREDAGKSVHSYVIKSGLESHTLAGNALISMYAKCGLVCSDAYAAFNRIEFKDVVSWNAVIAGFSENKFTEEAFKLFHAMLKGPIQPNYATIASILPVCASLEENAGYRYGKEVHCHVLRRMELVEDVSVINSLMSFYLRIGQMEKAEFLFRNMKSRDLVSWNAIIAGYASNGEWLKALELFSEFISLETIKPDSVTLVSVLPACAHVHNLQVAKGIHGYIIRHPGLREDTSVGNALLSFYAKCNYTQAALQTFLMISRKDLISWNAILDAFTESGCETHLVNLLHWMLREGIRPDSITILTIIQYYAAVSRVKKVKETHSYSIRFGLLQGDAGPTLGNGMLDAYAKCGNMKYAVNIFGSLSEKRNVVTCNSMISGYVNSSSHDDAYAIFNTMSETDLTTWNLMVRVYAENDFPDQALSLFHELQGQGMKPDIVTIMSILPACAHMASVHMLRQCHGYVIRACFNDVRLNGAFIDMYSKCGSVFGAYKLFLSSPQKDLVMFTAMVGGFAMHGMGEEALRIFSYMLELGVKPDHVIITAVLFACSHAGLVDEGWKIFNSIEKVHGFQPTMEQYACVVDLLARGGRIKDAYTFVTRMPIEANANIWGTLLGACRTHHEVELGRVVADHLFKIESDNIGNYVVMSNLYAADARWDGVMEIRRLMRTRELKKPAGCSWIEVGRRKNVFIAGDSSHPQRSIIYRTLSTLDQLMKEPFHF</sequence>